<feature type="transmembrane region" description="Helical" evidence="6">
    <location>
        <begin position="155"/>
        <end position="176"/>
    </location>
</feature>
<accession>Q97MX3</accession>
<keyword evidence="5 6" id="KW-0472">Membrane</keyword>
<keyword evidence="4 6" id="KW-1133">Transmembrane helix</keyword>
<dbReference type="KEGG" id="cac:CA_C0067"/>
<evidence type="ECO:0000256" key="2">
    <source>
        <dbReference type="ARBA" id="ARBA00022475"/>
    </source>
</evidence>
<gene>
    <name evidence="8" type="ordered locus">CA_C0067</name>
</gene>
<evidence type="ECO:0000313" key="8">
    <source>
        <dbReference type="EMBL" id="AAK78053.1"/>
    </source>
</evidence>
<evidence type="ECO:0000256" key="6">
    <source>
        <dbReference type="SAM" id="Phobius"/>
    </source>
</evidence>
<reference evidence="8 9" key="1">
    <citation type="journal article" date="2001" name="J. Bacteriol.">
        <title>Genome sequence and comparative analysis of the solvent-producing bacterium Clostridium acetobutylicum.</title>
        <authorList>
            <person name="Nolling J."/>
            <person name="Breton G."/>
            <person name="Omelchenko M.V."/>
            <person name="Makarova K.S."/>
            <person name="Zeng Q."/>
            <person name="Gibson R."/>
            <person name="Lee H.M."/>
            <person name="Dubois J."/>
            <person name="Qiu D."/>
            <person name="Hitti J."/>
            <person name="Wolf Y.I."/>
            <person name="Tatusov R.L."/>
            <person name="Sabathe F."/>
            <person name="Doucette-Stamm L."/>
            <person name="Soucaille P."/>
            <person name="Daly M.J."/>
            <person name="Bennett G.N."/>
            <person name="Koonin E.V."/>
            <person name="Smith D.R."/>
        </authorList>
    </citation>
    <scope>NUCLEOTIDE SEQUENCE [LARGE SCALE GENOMIC DNA]</scope>
    <source>
        <strain evidence="9">ATCC 824 / DSM 792 / JCM 1419 / LMG 5710 / VKM B-1787</strain>
    </source>
</reference>
<dbReference type="AlphaFoldDB" id="Q97MX3"/>
<dbReference type="EMBL" id="AE001437">
    <property type="protein sequence ID" value="AAK78053.1"/>
    <property type="molecule type" value="Genomic_DNA"/>
</dbReference>
<name>Q97MX3_CLOAB</name>
<dbReference type="GeneID" id="44996549"/>
<feature type="transmembrane region" description="Helical" evidence="6">
    <location>
        <begin position="196"/>
        <end position="219"/>
    </location>
</feature>
<dbReference type="PIR" id="B96908">
    <property type="entry name" value="B96908"/>
</dbReference>
<dbReference type="HOGENOM" id="CLU_1193114_0_0_9"/>
<keyword evidence="9" id="KW-1185">Reference proteome</keyword>
<dbReference type="OrthoDB" id="1937696at2"/>
<dbReference type="RefSeq" id="WP_010963395.1">
    <property type="nucleotide sequence ID" value="NC_003030.1"/>
</dbReference>
<dbReference type="Pfam" id="PF02687">
    <property type="entry name" value="FtsX"/>
    <property type="match status" value="1"/>
</dbReference>
<keyword evidence="3 6" id="KW-0812">Transmembrane</keyword>
<evidence type="ECO:0000256" key="1">
    <source>
        <dbReference type="ARBA" id="ARBA00004651"/>
    </source>
</evidence>
<dbReference type="InterPro" id="IPR052536">
    <property type="entry name" value="ABC-4_Integral_Memb_Prot"/>
</dbReference>
<comment type="subcellular location">
    <subcellularLocation>
        <location evidence="1">Cell membrane</location>
        <topology evidence="1">Multi-pass membrane protein</topology>
    </subcellularLocation>
</comment>
<dbReference type="STRING" id="272562.CA_C0067"/>
<evidence type="ECO:0000259" key="7">
    <source>
        <dbReference type="Pfam" id="PF02687"/>
    </source>
</evidence>
<evidence type="ECO:0000256" key="5">
    <source>
        <dbReference type="ARBA" id="ARBA00023136"/>
    </source>
</evidence>
<organism evidence="8 9">
    <name type="scientific">Clostridium acetobutylicum (strain ATCC 824 / DSM 792 / JCM 1419 / IAM 19013 / LMG 5710 / NBRC 13948 / NRRL B-527 / VKM B-1787 / 2291 / W)</name>
    <dbReference type="NCBI Taxonomy" id="272562"/>
    <lineage>
        <taxon>Bacteria</taxon>
        <taxon>Bacillati</taxon>
        <taxon>Bacillota</taxon>
        <taxon>Clostridia</taxon>
        <taxon>Eubacteriales</taxon>
        <taxon>Clostridiaceae</taxon>
        <taxon>Clostridium</taxon>
    </lineage>
</organism>
<dbReference type="InterPro" id="IPR003838">
    <property type="entry name" value="ABC3_permease_C"/>
</dbReference>
<dbReference type="eggNOG" id="COG4591">
    <property type="taxonomic scope" value="Bacteria"/>
</dbReference>
<dbReference type="PANTHER" id="PTHR46795">
    <property type="entry name" value="ABC TRANSPORTER PERMEASE-RELATED-RELATED"/>
    <property type="match status" value="1"/>
</dbReference>
<feature type="transmembrane region" description="Helical" evidence="6">
    <location>
        <begin position="110"/>
        <end position="135"/>
    </location>
</feature>
<feature type="domain" description="ABC3 transporter permease C-terminal" evidence="7">
    <location>
        <begin position="63"/>
        <end position="169"/>
    </location>
</feature>
<feature type="transmembrane region" description="Helical" evidence="6">
    <location>
        <begin position="58"/>
        <end position="76"/>
    </location>
</feature>
<evidence type="ECO:0000256" key="4">
    <source>
        <dbReference type="ARBA" id="ARBA00022989"/>
    </source>
</evidence>
<protein>
    <submittedName>
        <fullName evidence="8">(FS) similar to ABC transporter (Permease), YXDM B.subtilis ortholog</fullName>
    </submittedName>
</protein>
<sequence>MTFSEIAYKMFKKDAKKYRLFILCNVAAIAVLYSFISIVLNKQFMNSSIVDPMISSNIYAPTFFIVMFAGMFIPYSQSVFMKARQKDYGILLSIGMTENEVRKSVIIENLVLHAVSLVAGLMFGTILSLFFLGFIHSIIGISNINVTVSVVSYEMVTVCELILFIISLIVNCYSMVKSTIYAKIKHTEKTESTGRYSIKFIFIGLVITIAGLILVAFFYENNDNIGLMGLLI</sequence>
<proteinExistence type="predicted"/>
<feature type="transmembrane region" description="Helical" evidence="6">
    <location>
        <begin position="20"/>
        <end position="38"/>
    </location>
</feature>
<dbReference type="Proteomes" id="UP000000814">
    <property type="component" value="Chromosome"/>
</dbReference>
<dbReference type="GO" id="GO:0005886">
    <property type="term" value="C:plasma membrane"/>
    <property type="evidence" value="ECO:0007669"/>
    <property type="project" value="UniProtKB-SubCell"/>
</dbReference>
<evidence type="ECO:0000256" key="3">
    <source>
        <dbReference type="ARBA" id="ARBA00022692"/>
    </source>
</evidence>
<dbReference type="PATRIC" id="fig|272562.8.peg.248"/>
<evidence type="ECO:0000313" key="9">
    <source>
        <dbReference type="Proteomes" id="UP000000814"/>
    </source>
</evidence>
<keyword evidence="2" id="KW-1003">Cell membrane</keyword>